<feature type="domain" description="CBU-0592-like" evidence="2">
    <location>
        <begin position="7"/>
        <end position="81"/>
    </location>
</feature>
<evidence type="ECO:0000259" key="2">
    <source>
        <dbReference type="Pfam" id="PF26604"/>
    </source>
</evidence>
<evidence type="ECO:0000256" key="1">
    <source>
        <dbReference type="SAM" id="Phobius"/>
    </source>
</evidence>
<dbReference type="EMBL" id="DF970160">
    <property type="protein sequence ID" value="GAP65428.1"/>
    <property type="molecule type" value="Genomic_DNA"/>
</dbReference>
<dbReference type="InterPro" id="IPR058058">
    <property type="entry name" value="CBU_0592-like"/>
</dbReference>
<dbReference type="Pfam" id="PF26604">
    <property type="entry name" value="CBU_0592"/>
    <property type="match status" value="1"/>
</dbReference>
<sequence>MSLTWQDWAGLAGVAMVLAAYLLMQTRHLDGRGVVYLLLNGIGSLLVLLSLFKTFNLSAFVIQCFWIAISIYGLLRWARERRG</sequence>
<keyword evidence="5" id="KW-1185">Reference proteome</keyword>
<protein>
    <submittedName>
        <fullName evidence="3">Membrane protein</fullName>
    </submittedName>
    <submittedName>
        <fullName evidence="4">Permease</fullName>
    </submittedName>
</protein>
<dbReference type="RefSeq" id="WP_062535177.1">
    <property type="nucleotide sequence ID" value="NZ_DF970160.1"/>
</dbReference>
<proteinExistence type="predicted"/>
<evidence type="ECO:0000313" key="3">
    <source>
        <dbReference type="EMBL" id="GAN43698.1"/>
    </source>
</evidence>
<reference evidence="4" key="2">
    <citation type="submission" date="2015-08" db="EMBL/GenBank/DDBJ databases">
        <title>Complete DNA Sequence of Pseudomonas syringae pv. actinidiae, the Causal Agent of Kiwifruit Canker Disease.</title>
        <authorList>
            <person name="Rikkerink E.H.A."/>
            <person name="Fineran P.C."/>
        </authorList>
    </citation>
    <scope>NUCLEOTIDE SEQUENCE</scope>
    <source>
        <strain evidence="4">SkMP5</strain>
    </source>
</reference>
<organism evidence="4">
    <name type="scientific">Mizugakiibacter sediminis</name>
    <dbReference type="NCBI Taxonomy" id="1475481"/>
    <lineage>
        <taxon>Bacteria</taxon>
        <taxon>Pseudomonadati</taxon>
        <taxon>Pseudomonadota</taxon>
        <taxon>Gammaproteobacteria</taxon>
        <taxon>Lysobacterales</taxon>
        <taxon>Rhodanobacteraceae</taxon>
        <taxon>Mizugakiibacter</taxon>
    </lineage>
</organism>
<evidence type="ECO:0000313" key="5">
    <source>
        <dbReference type="Proteomes" id="UP000253740"/>
    </source>
</evidence>
<dbReference type="STRING" id="1475481.GCA_000953855_00728"/>
<accession>A0A0K8QKP2</accession>
<dbReference type="AlphaFoldDB" id="A0A0K8QKP2"/>
<dbReference type="NCBIfam" id="NF047864">
    <property type="entry name" value="CBU_0592_membra"/>
    <property type="match status" value="1"/>
</dbReference>
<dbReference type="HOGENOM" id="CLU_160525_0_1_6"/>
<reference evidence="3" key="1">
    <citation type="submission" date="2015-03" db="EMBL/GenBank/DDBJ databases">
        <title>Draft genome sequence of Mizugakiibacter sediminis skMP5.</title>
        <authorList>
            <person name="Watanabe T."/>
            <person name="Kojima H."/>
            <person name="Fukui M."/>
        </authorList>
    </citation>
    <scope>NUCLEOTIDE SEQUENCE</scope>
    <source>
        <strain evidence="3">SkMP5</strain>
    </source>
</reference>
<gene>
    <name evidence="3" type="ORF">MBSD_0208</name>
    <name evidence="4" type="ORF">MBSD_n0718</name>
</gene>
<feature type="transmembrane region" description="Helical" evidence="1">
    <location>
        <begin position="6"/>
        <end position="24"/>
    </location>
</feature>
<dbReference type="EMBL" id="DF952378">
    <property type="protein sequence ID" value="GAN43698.1"/>
    <property type="molecule type" value="Genomic_DNA"/>
</dbReference>
<keyword evidence="1" id="KW-0472">Membrane</keyword>
<keyword evidence="1" id="KW-0812">Transmembrane</keyword>
<name>A0A0K8QKP2_9GAMM</name>
<dbReference type="Proteomes" id="UP000253740">
    <property type="component" value="Unassembled WGS sequence"/>
</dbReference>
<feature type="transmembrane region" description="Helical" evidence="1">
    <location>
        <begin position="33"/>
        <end position="51"/>
    </location>
</feature>
<evidence type="ECO:0000313" key="4">
    <source>
        <dbReference type="EMBL" id="GAP65428.1"/>
    </source>
</evidence>
<keyword evidence="1" id="KW-1133">Transmembrane helix</keyword>
<feature type="transmembrane region" description="Helical" evidence="1">
    <location>
        <begin position="57"/>
        <end position="75"/>
    </location>
</feature>